<dbReference type="STRING" id="871652.SAMN04515673_101411"/>
<reference evidence="2 3" key="1">
    <citation type="submission" date="2016-10" db="EMBL/GenBank/DDBJ databases">
        <authorList>
            <person name="de Groot N.N."/>
        </authorList>
    </citation>
    <scope>NUCLEOTIDE SEQUENCE [LARGE SCALE GENOMIC DNA]</scope>
    <source>
        <strain evidence="3">KMM 9023,NRIC 0796,JCM 17311,KCTC 23692</strain>
    </source>
</reference>
<sequence length="84" mass="8745">MLHQSSTLPDPPRAASRQQAIGALDNSLNEHSAHGLGATGRSLNGRGVFSKLQPAQPPGQTPGMGKARSQSGTQPSSRKSEKET</sequence>
<protein>
    <submittedName>
        <fullName evidence="2">Uncharacterized protein</fullName>
    </submittedName>
</protein>
<evidence type="ECO:0000313" key="3">
    <source>
        <dbReference type="Proteomes" id="UP000199302"/>
    </source>
</evidence>
<dbReference type="EMBL" id="FOYI01000001">
    <property type="protein sequence ID" value="SFQ96970.1"/>
    <property type="molecule type" value="Genomic_DNA"/>
</dbReference>
<gene>
    <name evidence="2" type="ORF">SAMN04515673_101411</name>
</gene>
<dbReference type="AlphaFoldDB" id="A0A1I6CUW0"/>
<feature type="compositionally biased region" description="Polar residues" evidence="1">
    <location>
        <begin position="68"/>
        <end position="77"/>
    </location>
</feature>
<keyword evidence="3" id="KW-1185">Reference proteome</keyword>
<accession>A0A1I6CUW0</accession>
<evidence type="ECO:0000256" key="1">
    <source>
        <dbReference type="SAM" id="MobiDB-lite"/>
    </source>
</evidence>
<proteinExistence type="predicted"/>
<evidence type="ECO:0000313" key="2">
    <source>
        <dbReference type="EMBL" id="SFQ96970.1"/>
    </source>
</evidence>
<name>A0A1I6CUW0_9RHOB</name>
<dbReference type="RefSeq" id="WP_092076080.1">
    <property type="nucleotide sequence ID" value="NZ_FOYI01000001.1"/>
</dbReference>
<feature type="region of interest" description="Disordered" evidence="1">
    <location>
        <begin position="1"/>
        <end position="84"/>
    </location>
</feature>
<dbReference type="Proteomes" id="UP000199302">
    <property type="component" value="Unassembled WGS sequence"/>
</dbReference>
<organism evidence="2 3">
    <name type="scientific">Poseidonocella sedimentorum</name>
    <dbReference type="NCBI Taxonomy" id="871652"/>
    <lineage>
        <taxon>Bacteria</taxon>
        <taxon>Pseudomonadati</taxon>
        <taxon>Pseudomonadota</taxon>
        <taxon>Alphaproteobacteria</taxon>
        <taxon>Rhodobacterales</taxon>
        <taxon>Roseobacteraceae</taxon>
        <taxon>Poseidonocella</taxon>
    </lineage>
</organism>
<dbReference type="OrthoDB" id="8334870at2"/>